<sequence>MKVATLPQSAQSLVLLGGGHSHAIALRRLIQKPLPSGAIDSVTLISEAPRAPYSGMVPGHVAGVYGREDCFIDLQALCDRAGVALRVDRAVGLNLGDRQVQLASGETVGFRWLSVNLGSTPLVPPGVQPLLGRSIIAAKPIQALLANWDALLSALPQWGSRPLRLVVVGGGAGGVELALAAQRRLQPLVGDRLSITLIQREAKLLPHLAPAVGDRVAQVLQAQGIELVLSQTITHATLIGTDTQLRAASGQLFWGDRVLWATQAAAAPWLAATGLATDPQGFIAVNRYLQSCSHPQVFAAGDVATMVEQPRPKAGVFAVRQGRPLADNLRAAILGQPLKPFTAQKQFLSLINLANGQAIATRGRWAFTGAWAWVWKDYLDRKFMRQFQQL</sequence>
<accession>A0ABW7CDB4</accession>
<dbReference type="Gene3D" id="3.50.50.100">
    <property type="match status" value="1"/>
</dbReference>
<gene>
    <name evidence="7" type="ORF">VPK24_15930</name>
</gene>
<comment type="similarity">
    <text evidence="2">Belongs to the NADH dehydrogenase family.</text>
</comment>
<reference evidence="8" key="1">
    <citation type="journal article" date="2024" name="Algal Res.">
        <title>Biochemical, toxicological and genomic investigation of a high-biomass producing Limnothrix strain isolated from Italian shallow drinking water reservoir.</title>
        <authorList>
            <person name="Simonazzi M."/>
            <person name="Shishido T.K."/>
            <person name="Delbaje E."/>
            <person name="Wahlsten M."/>
            <person name="Fewer D.P."/>
            <person name="Sivonen K."/>
            <person name="Pezzolesi L."/>
            <person name="Pistocchi R."/>
        </authorList>
    </citation>
    <scope>NUCLEOTIDE SEQUENCE [LARGE SCALE GENOMIC DNA]</scope>
    <source>
        <strain evidence="8">LRLZ20PSL1</strain>
    </source>
</reference>
<dbReference type="PANTHER" id="PTHR42913:SF9">
    <property type="entry name" value="SLR1591 PROTEIN"/>
    <property type="match status" value="1"/>
</dbReference>
<feature type="domain" description="FAD/NAD(P)-binding" evidence="6">
    <location>
        <begin position="13"/>
        <end position="322"/>
    </location>
</feature>
<evidence type="ECO:0000256" key="5">
    <source>
        <dbReference type="ARBA" id="ARBA00023002"/>
    </source>
</evidence>
<comment type="cofactor">
    <cofactor evidence="1">
        <name>FAD</name>
        <dbReference type="ChEBI" id="CHEBI:57692"/>
    </cofactor>
</comment>
<dbReference type="EMBL" id="JAZAQF010000086">
    <property type="protein sequence ID" value="MFG3819133.1"/>
    <property type="molecule type" value="Genomic_DNA"/>
</dbReference>
<keyword evidence="3" id="KW-0285">Flavoprotein</keyword>
<dbReference type="InterPro" id="IPR036188">
    <property type="entry name" value="FAD/NAD-bd_sf"/>
</dbReference>
<dbReference type="InterPro" id="IPR023753">
    <property type="entry name" value="FAD/NAD-binding_dom"/>
</dbReference>
<comment type="caution">
    <text evidence="7">The sequence shown here is derived from an EMBL/GenBank/DDBJ whole genome shotgun (WGS) entry which is preliminary data.</text>
</comment>
<organism evidence="7 8">
    <name type="scientific">Limnothrix redekei LRLZ20PSL1</name>
    <dbReference type="NCBI Taxonomy" id="3112953"/>
    <lineage>
        <taxon>Bacteria</taxon>
        <taxon>Bacillati</taxon>
        <taxon>Cyanobacteriota</taxon>
        <taxon>Cyanophyceae</taxon>
        <taxon>Pseudanabaenales</taxon>
        <taxon>Pseudanabaenaceae</taxon>
        <taxon>Limnothrix</taxon>
    </lineage>
</organism>
<evidence type="ECO:0000313" key="7">
    <source>
        <dbReference type="EMBL" id="MFG3819133.1"/>
    </source>
</evidence>
<dbReference type="Proteomes" id="UP001604335">
    <property type="component" value="Unassembled WGS sequence"/>
</dbReference>
<proteinExistence type="inferred from homology"/>
<dbReference type="InterPro" id="IPR017584">
    <property type="entry name" value="Pyridine_nucleo_diS_OxRdtase_N"/>
</dbReference>
<keyword evidence="5" id="KW-0560">Oxidoreductase</keyword>
<evidence type="ECO:0000256" key="1">
    <source>
        <dbReference type="ARBA" id="ARBA00001974"/>
    </source>
</evidence>
<evidence type="ECO:0000313" key="8">
    <source>
        <dbReference type="Proteomes" id="UP001604335"/>
    </source>
</evidence>
<dbReference type="SUPFAM" id="SSF51905">
    <property type="entry name" value="FAD/NAD(P)-binding domain"/>
    <property type="match status" value="2"/>
</dbReference>
<dbReference type="PANTHER" id="PTHR42913">
    <property type="entry name" value="APOPTOSIS-INDUCING FACTOR 1"/>
    <property type="match status" value="1"/>
</dbReference>
<keyword evidence="4" id="KW-0274">FAD</keyword>
<dbReference type="NCBIfam" id="TIGR03169">
    <property type="entry name" value="Nterm_to_SelD"/>
    <property type="match status" value="1"/>
</dbReference>
<dbReference type="Pfam" id="PF07992">
    <property type="entry name" value="Pyr_redox_2"/>
    <property type="match status" value="1"/>
</dbReference>
<dbReference type="PRINTS" id="PR00411">
    <property type="entry name" value="PNDRDTASEI"/>
</dbReference>
<evidence type="ECO:0000259" key="6">
    <source>
        <dbReference type="Pfam" id="PF07992"/>
    </source>
</evidence>
<evidence type="ECO:0000256" key="2">
    <source>
        <dbReference type="ARBA" id="ARBA00005272"/>
    </source>
</evidence>
<dbReference type="RefSeq" id="WP_393014846.1">
    <property type="nucleotide sequence ID" value="NZ_JAZAQF010000086.1"/>
</dbReference>
<dbReference type="PRINTS" id="PR00368">
    <property type="entry name" value="FADPNR"/>
</dbReference>
<name>A0ABW7CDB4_9CYAN</name>
<evidence type="ECO:0000256" key="4">
    <source>
        <dbReference type="ARBA" id="ARBA00022827"/>
    </source>
</evidence>
<evidence type="ECO:0000256" key="3">
    <source>
        <dbReference type="ARBA" id="ARBA00022630"/>
    </source>
</evidence>
<dbReference type="InterPro" id="IPR051169">
    <property type="entry name" value="NADH-Q_oxidoreductase"/>
</dbReference>
<keyword evidence="8" id="KW-1185">Reference proteome</keyword>
<protein>
    <submittedName>
        <fullName evidence="7">FAD-dependent oxidoreductase</fullName>
    </submittedName>
</protein>